<feature type="domain" description="Zn(2)-C6 fungal-type" evidence="3">
    <location>
        <begin position="14"/>
        <end position="44"/>
    </location>
</feature>
<dbReference type="GO" id="GO:0045944">
    <property type="term" value="P:positive regulation of transcription by RNA polymerase II"/>
    <property type="evidence" value="ECO:0007669"/>
    <property type="project" value="TreeGrafter"/>
</dbReference>
<gene>
    <name evidence="4" type="ORF">C1H76_2773</name>
</gene>
<feature type="compositionally biased region" description="Low complexity" evidence="2">
    <location>
        <begin position="96"/>
        <end position="113"/>
    </location>
</feature>
<dbReference type="SUPFAM" id="SSF57701">
    <property type="entry name" value="Zn2/Cys6 DNA-binding domain"/>
    <property type="match status" value="1"/>
</dbReference>
<dbReference type="GO" id="GO:0005634">
    <property type="term" value="C:nucleus"/>
    <property type="evidence" value="ECO:0007669"/>
    <property type="project" value="TreeGrafter"/>
</dbReference>
<evidence type="ECO:0000313" key="5">
    <source>
        <dbReference type="Proteomes" id="UP000308133"/>
    </source>
</evidence>
<comment type="caution">
    <text evidence="4">The sequence shown here is derived from an EMBL/GenBank/DDBJ whole genome shotgun (WGS) entry which is preliminary data.</text>
</comment>
<dbReference type="PROSITE" id="PS50048">
    <property type="entry name" value="ZN2_CY6_FUNGAL_2"/>
    <property type="match status" value="1"/>
</dbReference>
<protein>
    <submittedName>
        <fullName evidence="4">Fungal Zn(2)-Cys(6) binuclear cluster domain-containing protein 6</fullName>
    </submittedName>
</protein>
<sequence length="616" mass="70164">MDHAQRSIPRSFSGCATCRRRKVKCDEKRPSCGPCTRLHRQCDWARQWRFVNSNYTVERQYVVTQRGDRRTEASSQPRGKAIDWSSESQIPFNTGSESSRSNSSAASNSPPASIHEQEDRHLIPHGSGISVNPYIGTTVGEGIQLVREQINLPDATTPDDEEEIEIVEHANPRQRRWTHDSHLPQLHFDFMDYGTRDTDNFRHPQLFDSVVCRKIMPMAVRYRLNIENNENILLSTARNFRPLHHAICAITLLNSGLNNRPELLAGSFKHYDQAVSACRNMSSYHPEAIFFLHFILLMYDIGCASQRWSQDRTSWALHLQGLASLVHTPSTEAVSRLKAYLSWYVLLLDAQAAQAGNEEAGTYLRAFLKHDCVLPLWPVAPSAEKTFSSPEMYQIFLQVHKLSLLIFQLYAEQSQLSLDMRRNVHAGQSNVTDRQRQVEELSIRHQRMWNTHCPVFPEDPHNPFSLENQPAIIQGTFHFARLQFSVLSLYLHSSMYPQQRLESSQYAEVDAGHCAYIIKAAQASVVSQDTENHHLAPGLFIAGFVSRDPAQKQEALTLLRQLSLAGLSGAVRRVCHLLDWAIKEQVQKEATGGRAEEVDWVDWSRKNSVKYVVLGM</sequence>
<dbReference type="CDD" id="cd00067">
    <property type="entry name" value="GAL4"/>
    <property type="match status" value="1"/>
</dbReference>
<evidence type="ECO:0000313" key="4">
    <source>
        <dbReference type="EMBL" id="TKX24996.1"/>
    </source>
</evidence>
<proteinExistence type="predicted"/>
<organism evidence="4 5">
    <name type="scientific">Elsinoe australis</name>
    <dbReference type="NCBI Taxonomy" id="40998"/>
    <lineage>
        <taxon>Eukaryota</taxon>
        <taxon>Fungi</taxon>
        <taxon>Dikarya</taxon>
        <taxon>Ascomycota</taxon>
        <taxon>Pezizomycotina</taxon>
        <taxon>Dothideomycetes</taxon>
        <taxon>Dothideomycetidae</taxon>
        <taxon>Myriangiales</taxon>
        <taxon>Elsinoaceae</taxon>
        <taxon>Elsinoe</taxon>
    </lineage>
</organism>
<dbReference type="Gene3D" id="4.10.240.10">
    <property type="entry name" value="Zn(2)-C6 fungal-type DNA-binding domain"/>
    <property type="match status" value="1"/>
</dbReference>
<dbReference type="InterPro" id="IPR001138">
    <property type="entry name" value="Zn2Cys6_DnaBD"/>
</dbReference>
<evidence type="ECO:0000256" key="2">
    <source>
        <dbReference type="SAM" id="MobiDB-lite"/>
    </source>
</evidence>
<dbReference type="PROSITE" id="PS00463">
    <property type="entry name" value="ZN2_CY6_FUNGAL_1"/>
    <property type="match status" value="1"/>
</dbReference>
<name>A0A4U7B869_9PEZI</name>
<feature type="region of interest" description="Disordered" evidence="2">
    <location>
        <begin position="65"/>
        <end position="117"/>
    </location>
</feature>
<accession>A0A4U7B869</accession>
<dbReference type="SMART" id="SM00066">
    <property type="entry name" value="GAL4"/>
    <property type="match status" value="1"/>
</dbReference>
<dbReference type="GO" id="GO:0008270">
    <property type="term" value="F:zinc ion binding"/>
    <property type="evidence" value="ECO:0007669"/>
    <property type="project" value="InterPro"/>
</dbReference>
<evidence type="ECO:0000256" key="1">
    <source>
        <dbReference type="ARBA" id="ARBA00023242"/>
    </source>
</evidence>
<dbReference type="Pfam" id="PF00172">
    <property type="entry name" value="Zn_clus"/>
    <property type="match status" value="1"/>
</dbReference>
<evidence type="ECO:0000259" key="3">
    <source>
        <dbReference type="PROSITE" id="PS50048"/>
    </source>
</evidence>
<dbReference type="GO" id="GO:0000976">
    <property type="term" value="F:transcription cis-regulatory region binding"/>
    <property type="evidence" value="ECO:0007669"/>
    <property type="project" value="TreeGrafter"/>
</dbReference>
<dbReference type="Proteomes" id="UP000308133">
    <property type="component" value="Unassembled WGS sequence"/>
</dbReference>
<feature type="compositionally biased region" description="Polar residues" evidence="2">
    <location>
        <begin position="85"/>
        <end position="95"/>
    </location>
</feature>
<keyword evidence="1" id="KW-0539">Nucleus</keyword>
<dbReference type="PANTHER" id="PTHR37534:SF49">
    <property type="entry name" value="LYSINE BIOSYNTHESIS REGULATORY PROTEIN LYS14"/>
    <property type="match status" value="1"/>
</dbReference>
<dbReference type="EMBL" id="PTQR01000035">
    <property type="protein sequence ID" value="TKX24996.1"/>
    <property type="molecule type" value="Genomic_DNA"/>
</dbReference>
<dbReference type="GO" id="GO:0000981">
    <property type="term" value="F:DNA-binding transcription factor activity, RNA polymerase II-specific"/>
    <property type="evidence" value="ECO:0007669"/>
    <property type="project" value="InterPro"/>
</dbReference>
<dbReference type="PANTHER" id="PTHR37534">
    <property type="entry name" value="TRANSCRIPTIONAL ACTIVATOR PROTEIN UGA3"/>
    <property type="match status" value="1"/>
</dbReference>
<dbReference type="AlphaFoldDB" id="A0A4U7B869"/>
<reference evidence="4 5" key="1">
    <citation type="submission" date="2018-02" db="EMBL/GenBank/DDBJ databases">
        <title>Draft genome sequences of Elsinoe sp., causing black scab on jojoba.</title>
        <authorList>
            <person name="Stodart B."/>
            <person name="Jeffress S."/>
            <person name="Ash G."/>
            <person name="Arun Chinnappa K."/>
        </authorList>
    </citation>
    <scope>NUCLEOTIDE SEQUENCE [LARGE SCALE GENOMIC DNA]</scope>
    <source>
        <strain evidence="4 5">Hillstone_2</strain>
    </source>
</reference>
<dbReference type="InterPro" id="IPR036864">
    <property type="entry name" value="Zn2-C6_fun-type_DNA-bd_sf"/>
</dbReference>